<proteinExistence type="predicted"/>
<evidence type="ECO:0000313" key="1">
    <source>
        <dbReference type="EMBL" id="RFZ41341.1"/>
    </source>
</evidence>
<protein>
    <submittedName>
        <fullName evidence="1">Uncharacterized protein</fullName>
    </submittedName>
</protein>
<dbReference type="EMBL" id="PEDF01000080">
    <property type="protein sequence ID" value="RFZ41341.1"/>
    <property type="molecule type" value="Genomic_DNA"/>
</dbReference>
<dbReference type="RefSeq" id="WP_153234288.1">
    <property type="nucleotide sequence ID" value="NZ_BQLC01000255.1"/>
</dbReference>
<organism evidence="1 2">
    <name type="scientific">Mycobacterium marinum</name>
    <dbReference type="NCBI Taxonomy" id="1781"/>
    <lineage>
        <taxon>Bacteria</taxon>
        <taxon>Bacillati</taxon>
        <taxon>Actinomycetota</taxon>
        <taxon>Actinomycetes</taxon>
        <taxon>Mycobacteriales</taxon>
        <taxon>Mycobacteriaceae</taxon>
        <taxon>Mycobacterium</taxon>
        <taxon>Mycobacterium ulcerans group</taxon>
    </lineage>
</organism>
<name>A0A2Z5YJ57_MYCMR</name>
<reference evidence="1 2" key="1">
    <citation type="journal article" date="2018" name="Sci. Rep.">
        <title>Extensive genomic diversity among Mycobacterium marinum strains revealed by whole genome sequencing.</title>
        <authorList>
            <person name="Das S."/>
            <person name="Pettersson B.M."/>
            <person name="Behra P.R."/>
            <person name="Mallick A."/>
            <person name="Cheramie M."/>
            <person name="Ramesh M."/>
            <person name="Shirreff L."/>
            <person name="DuCote T."/>
            <person name="Dasgupta S."/>
            <person name="Ennis D.G."/>
            <person name="Kirsebom L.A."/>
        </authorList>
    </citation>
    <scope>NUCLEOTIDE SEQUENCE [LARGE SCALE GENOMIC DNA]</scope>
    <source>
        <strain evidence="1 2">Davis1</strain>
    </source>
</reference>
<gene>
    <name evidence="1" type="ORF">DAVIS_02610</name>
</gene>
<dbReference type="Proteomes" id="UP000257451">
    <property type="component" value="Unassembled WGS sequence"/>
</dbReference>
<accession>A0A2Z5YJ57</accession>
<sequence length="56" mass="6292">MSDIDGNVVEFTEEPEWRGKVLGDAEAPRGWVRVQWSRPVCFIGIHRPGDLSVVTP</sequence>
<dbReference type="AlphaFoldDB" id="A0A2Z5YJ57"/>
<comment type="caution">
    <text evidence="1">The sequence shown here is derived from an EMBL/GenBank/DDBJ whole genome shotgun (WGS) entry which is preliminary data.</text>
</comment>
<evidence type="ECO:0000313" key="2">
    <source>
        <dbReference type="Proteomes" id="UP000257451"/>
    </source>
</evidence>